<dbReference type="AlphaFoldDB" id="A0AAQ4EJU5"/>
<evidence type="ECO:0000313" key="3">
    <source>
        <dbReference type="EMBL" id="KAK8775032.1"/>
    </source>
</evidence>
<reference evidence="3 4" key="1">
    <citation type="journal article" date="2023" name="Arcadia Sci">
        <title>De novo assembly of a long-read Amblyomma americanum tick genome.</title>
        <authorList>
            <person name="Chou S."/>
            <person name="Poskanzer K.E."/>
            <person name="Rollins M."/>
            <person name="Thuy-Boun P.S."/>
        </authorList>
    </citation>
    <scope>NUCLEOTIDE SEQUENCE [LARGE SCALE GENOMIC DNA]</scope>
    <source>
        <strain evidence="3">F_SG_1</strain>
        <tissue evidence="3">Salivary glands</tissue>
    </source>
</reference>
<accession>A0AAQ4EJU5</accession>
<dbReference type="Proteomes" id="UP001321473">
    <property type="component" value="Unassembled WGS sequence"/>
</dbReference>
<sequence length="788" mass="89596">MASARESRDGYKATEGIEKRRVDERVSSTRTKRNTDTRRRAEEETRTISDGGSRRWGRSQTAAASRDSRNERKEDVTEAKDGSVQQDDYLAADEPDRESSRRKASGSEKERDEAGAGKDASAIGTGSDRTSSFSKPSGGTARTGSTVSRKDARLYPPSRETRDDYGRRSTRNDSRDSVPAGLDKSAKATDDPGESRERGESKGSRETRETTADRTKESPRSKERSARQGDDTKGMGKTQAAISDERFDEDGYSTGSEDYCEEIKEEIIEPSADEWRLGGGGVVTRRTTRTTTTKRKYGKPSGRRSNDRTSTKEKPATSDDRKGREEKPNDKTKQTTRGEVEEESRPSTKDSNDKTDLDTCPCCGSCWPSHTADTRAKPVRGQSRTWRRQYRLDDESPVGDEWYEVRNFGPRQNWRSFQRAGATPRDMAPADGMLHLNTPPPAALPAYAAQLPPFVPYAMGRGQETSFSAYQPTLPSTYQIPMPAPSQTLFPAPVALQQPFMVPPSAAGPCCAAAHAPSMTTFPVAQGFYCPGCRAQAYSDHCPPPAPTMSMDDFLRREQRVRLEERLRQEERQLREEKLRREERLLQEERLRREERARREEQRRREVERERVRQEERLRIEERMREEQRFAAEARLEQLKKERLERQRRERLDEQRRYNDRLRQALAEQRMADRGALYGGTSGVLDEVLFKGRLRPATAGSVYVGRVASQDGLRNPDLRELLLRDSERRPPVRGLSADRLRNSENIAGRASRWEDVRRYTEKGDPRDDQADAWARSRGWQGARPGSRH</sequence>
<feature type="compositionally biased region" description="Basic and acidic residues" evidence="2">
    <location>
        <begin position="66"/>
        <end position="81"/>
    </location>
</feature>
<proteinExistence type="predicted"/>
<evidence type="ECO:0000256" key="1">
    <source>
        <dbReference type="SAM" id="Coils"/>
    </source>
</evidence>
<protein>
    <submittedName>
        <fullName evidence="3">Uncharacterized protein</fullName>
    </submittedName>
</protein>
<feature type="compositionally biased region" description="Basic and acidic residues" evidence="2">
    <location>
        <begin position="751"/>
        <end position="769"/>
    </location>
</feature>
<organism evidence="3 4">
    <name type="scientific">Amblyomma americanum</name>
    <name type="common">Lone star tick</name>
    <dbReference type="NCBI Taxonomy" id="6943"/>
    <lineage>
        <taxon>Eukaryota</taxon>
        <taxon>Metazoa</taxon>
        <taxon>Ecdysozoa</taxon>
        <taxon>Arthropoda</taxon>
        <taxon>Chelicerata</taxon>
        <taxon>Arachnida</taxon>
        <taxon>Acari</taxon>
        <taxon>Parasitiformes</taxon>
        <taxon>Ixodida</taxon>
        <taxon>Ixodoidea</taxon>
        <taxon>Ixodidae</taxon>
        <taxon>Amblyomminae</taxon>
        <taxon>Amblyomma</taxon>
    </lineage>
</organism>
<feature type="region of interest" description="Disordered" evidence="2">
    <location>
        <begin position="1"/>
        <end position="358"/>
    </location>
</feature>
<feature type="compositionally biased region" description="Basic residues" evidence="2">
    <location>
        <begin position="286"/>
        <end position="302"/>
    </location>
</feature>
<feature type="compositionally biased region" description="Basic and acidic residues" evidence="2">
    <location>
        <begin position="184"/>
        <end position="234"/>
    </location>
</feature>
<feature type="compositionally biased region" description="Basic and acidic residues" evidence="2">
    <location>
        <begin position="1"/>
        <end position="47"/>
    </location>
</feature>
<evidence type="ECO:0000313" key="4">
    <source>
        <dbReference type="Proteomes" id="UP001321473"/>
    </source>
</evidence>
<keyword evidence="4" id="KW-1185">Reference proteome</keyword>
<feature type="compositionally biased region" description="Basic and acidic residues" evidence="2">
    <location>
        <begin position="148"/>
        <end position="176"/>
    </location>
</feature>
<feature type="compositionally biased region" description="Basic and acidic residues" evidence="2">
    <location>
        <begin position="97"/>
        <end position="116"/>
    </location>
</feature>
<gene>
    <name evidence="3" type="ORF">V5799_010426</name>
</gene>
<keyword evidence="1" id="KW-0175">Coiled coil</keyword>
<feature type="compositionally biased region" description="Polar residues" evidence="2">
    <location>
        <begin position="127"/>
        <end position="147"/>
    </location>
</feature>
<comment type="caution">
    <text evidence="3">The sequence shown here is derived from an EMBL/GenBank/DDBJ whole genome shotgun (WGS) entry which is preliminary data.</text>
</comment>
<feature type="compositionally biased region" description="Basic and acidic residues" evidence="2">
    <location>
        <begin position="304"/>
        <end position="357"/>
    </location>
</feature>
<dbReference type="EMBL" id="JARKHS020014637">
    <property type="protein sequence ID" value="KAK8775032.1"/>
    <property type="molecule type" value="Genomic_DNA"/>
</dbReference>
<feature type="coiled-coil region" evidence="1">
    <location>
        <begin position="560"/>
        <end position="661"/>
    </location>
</feature>
<evidence type="ECO:0000256" key="2">
    <source>
        <dbReference type="SAM" id="MobiDB-lite"/>
    </source>
</evidence>
<name>A0AAQ4EJU5_AMBAM</name>
<feature type="region of interest" description="Disordered" evidence="2">
    <location>
        <begin position="751"/>
        <end position="788"/>
    </location>
</feature>